<dbReference type="SUPFAM" id="SSF54523">
    <property type="entry name" value="Pili subunits"/>
    <property type="match status" value="1"/>
</dbReference>
<sequence>MTLRDARGFTLVELMIVIAISGILIAIAVPVFLGQMDKGKVNATVSGAKSAIADLQGYLDAYATGGPYVIITDSSGGQGCFEADKAIGTNKACLAAFNQTSAGTYATFPGGLTTIIDHFISHHTFKGDKSAFSGLPLFITTNTVVGWGQVLLSQSGSSSVVINAYATNSTLPIFTQTVTIR</sequence>
<keyword evidence="1" id="KW-0472">Membrane</keyword>
<keyword evidence="1" id="KW-0812">Transmembrane</keyword>
<dbReference type="EMBL" id="LNQR01000046">
    <property type="protein sequence ID" value="KWT87958.1"/>
    <property type="molecule type" value="Genomic_DNA"/>
</dbReference>
<dbReference type="Pfam" id="PF07963">
    <property type="entry name" value="N_methyl"/>
    <property type="match status" value="1"/>
</dbReference>
<keyword evidence="1" id="KW-1133">Transmembrane helix</keyword>
<protein>
    <submittedName>
        <fullName evidence="2">Fimbrial protein</fullName>
    </submittedName>
</protein>
<gene>
    <name evidence="2" type="ORF">ASN18_1306</name>
</gene>
<dbReference type="InterPro" id="IPR045584">
    <property type="entry name" value="Pilin-like"/>
</dbReference>
<dbReference type="Gene3D" id="3.30.700.10">
    <property type="entry name" value="Glycoprotein, Type 4 Pilin"/>
    <property type="match status" value="1"/>
</dbReference>
<evidence type="ECO:0000313" key="2">
    <source>
        <dbReference type="EMBL" id="KWT87958.1"/>
    </source>
</evidence>
<dbReference type="RefSeq" id="WP_085051940.1">
    <property type="nucleotide sequence ID" value="NZ_LNQR01000046.1"/>
</dbReference>
<dbReference type="NCBIfam" id="TIGR02532">
    <property type="entry name" value="IV_pilin_GFxxxE"/>
    <property type="match status" value="1"/>
</dbReference>
<name>A0ABR5SK30_9BACT</name>
<dbReference type="Proteomes" id="UP000060487">
    <property type="component" value="Unassembled WGS sequence"/>
</dbReference>
<dbReference type="InterPro" id="IPR012902">
    <property type="entry name" value="N_methyl_site"/>
</dbReference>
<feature type="transmembrane region" description="Helical" evidence="1">
    <location>
        <begin position="12"/>
        <end position="33"/>
    </location>
</feature>
<keyword evidence="3" id="KW-1185">Reference proteome</keyword>
<evidence type="ECO:0000313" key="3">
    <source>
        <dbReference type="Proteomes" id="UP000060487"/>
    </source>
</evidence>
<proteinExistence type="predicted"/>
<reference evidence="2 3" key="1">
    <citation type="submission" date="2015-11" db="EMBL/GenBank/DDBJ databases">
        <authorList>
            <person name="Lin W."/>
        </authorList>
    </citation>
    <scope>NUCLEOTIDE SEQUENCE [LARGE SCALE GENOMIC DNA]</scope>
    <source>
        <strain evidence="2 3">HCH-1</strain>
    </source>
</reference>
<accession>A0ABR5SK30</accession>
<dbReference type="PROSITE" id="PS00409">
    <property type="entry name" value="PROKAR_NTER_METHYL"/>
    <property type="match status" value="1"/>
</dbReference>
<comment type="caution">
    <text evidence="2">The sequence shown here is derived from an EMBL/GenBank/DDBJ whole genome shotgun (WGS) entry which is preliminary data.</text>
</comment>
<evidence type="ECO:0000256" key="1">
    <source>
        <dbReference type="SAM" id="Phobius"/>
    </source>
</evidence>
<organism evidence="2 3">
    <name type="scientific">Candidatus Magnetominusculus xianensis</name>
    <dbReference type="NCBI Taxonomy" id="1748249"/>
    <lineage>
        <taxon>Bacteria</taxon>
        <taxon>Pseudomonadati</taxon>
        <taxon>Nitrospirota</taxon>
        <taxon>Nitrospiria</taxon>
        <taxon>Nitrospirales</taxon>
        <taxon>Nitrospiraceae</taxon>
        <taxon>Candidatus Magnetominusculus</taxon>
    </lineage>
</organism>